<sequence>MSPQLKKILIDQVYWPSIKRLRKFLKSRDDIKISFNNSEMIKVKLFDLNETLSKILDIDWIQIINNELFEESKLTENDEILIEGGIEMFKSLANNLMITEGKTIADKFVITFIYDHRFQIILRFYNNQVKTVRGLKHGQQKWHTRIRRNSFEKKMQPVLLVMYEQYRPIWDRTLGDFDRDLSDERSNITGNAKKLIQEVVDEFKKRFLMETSLKLPIEISAKILFKLKTLKIFFGLPKSIFSVASLEEFYKNLNLNGDENFMKSHWEIRKFNRKLTE</sequence>
<gene>
    <name evidence="1" type="ORF">PVAND_014876</name>
</gene>
<reference evidence="1" key="1">
    <citation type="submission" date="2021-03" db="EMBL/GenBank/DDBJ databases">
        <title>Chromosome level genome of the anhydrobiotic midge Polypedilum vanderplanki.</title>
        <authorList>
            <person name="Yoshida Y."/>
            <person name="Kikawada T."/>
            <person name="Gusev O."/>
        </authorList>
    </citation>
    <scope>NUCLEOTIDE SEQUENCE</scope>
    <source>
        <strain evidence="1">NIAS01</strain>
        <tissue evidence="1">Whole body or cell culture</tissue>
    </source>
</reference>
<evidence type="ECO:0000313" key="2">
    <source>
        <dbReference type="Proteomes" id="UP001107558"/>
    </source>
</evidence>
<protein>
    <submittedName>
        <fullName evidence="1">Uncharacterized protein</fullName>
    </submittedName>
</protein>
<organism evidence="1 2">
    <name type="scientific">Polypedilum vanderplanki</name>
    <name type="common">Sleeping chironomid midge</name>
    <dbReference type="NCBI Taxonomy" id="319348"/>
    <lineage>
        <taxon>Eukaryota</taxon>
        <taxon>Metazoa</taxon>
        <taxon>Ecdysozoa</taxon>
        <taxon>Arthropoda</taxon>
        <taxon>Hexapoda</taxon>
        <taxon>Insecta</taxon>
        <taxon>Pterygota</taxon>
        <taxon>Neoptera</taxon>
        <taxon>Endopterygota</taxon>
        <taxon>Diptera</taxon>
        <taxon>Nematocera</taxon>
        <taxon>Chironomoidea</taxon>
        <taxon>Chironomidae</taxon>
        <taxon>Chironominae</taxon>
        <taxon>Polypedilum</taxon>
        <taxon>Polypedilum</taxon>
    </lineage>
</organism>
<proteinExistence type="predicted"/>
<accession>A0A9J6BAM6</accession>
<dbReference type="EMBL" id="JADBJN010000004">
    <property type="protein sequence ID" value="KAG5666868.1"/>
    <property type="molecule type" value="Genomic_DNA"/>
</dbReference>
<dbReference type="Proteomes" id="UP001107558">
    <property type="component" value="Chromosome 4"/>
</dbReference>
<evidence type="ECO:0000313" key="1">
    <source>
        <dbReference type="EMBL" id="KAG5666868.1"/>
    </source>
</evidence>
<dbReference type="AlphaFoldDB" id="A0A9J6BAM6"/>
<comment type="caution">
    <text evidence="1">The sequence shown here is derived from an EMBL/GenBank/DDBJ whole genome shotgun (WGS) entry which is preliminary data.</text>
</comment>
<name>A0A9J6BAM6_POLVA</name>
<keyword evidence="2" id="KW-1185">Reference proteome</keyword>